<dbReference type="InterPro" id="IPR039506">
    <property type="entry name" value="SPOB_a"/>
</dbReference>
<evidence type="ECO:0000313" key="5">
    <source>
        <dbReference type="EMBL" id="OAO77088.1"/>
    </source>
</evidence>
<comment type="caution">
    <text evidence="5">The sequence shown here is derived from an EMBL/GenBank/DDBJ whole genome shotgun (WGS) entry which is preliminary data.</text>
</comment>
<organism evidence="5 7">
    <name type="scientific">Anoxybacillus flavithermus</name>
    <dbReference type="NCBI Taxonomy" id="33934"/>
    <lineage>
        <taxon>Bacteria</taxon>
        <taxon>Bacillati</taxon>
        <taxon>Bacillota</taxon>
        <taxon>Bacilli</taxon>
        <taxon>Bacillales</taxon>
        <taxon>Anoxybacillaceae</taxon>
        <taxon>Anoxybacillus</taxon>
    </lineage>
</organism>
<dbReference type="Proteomes" id="UP000286434">
    <property type="component" value="Unassembled WGS sequence"/>
</dbReference>
<dbReference type="Pfam" id="PF14682">
    <property type="entry name" value="SPOB_ab"/>
    <property type="match status" value="1"/>
</dbReference>
<dbReference type="PATRIC" id="fig|33934.6.peg.2467"/>
<dbReference type="Proteomes" id="UP000078336">
    <property type="component" value="Unassembled WGS sequence"/>
</dbReference>
<gene>
    <name evidence="6" type="ORF">EA138_01465</name>
    <name evidence="5" type="ORF">TAF16_2284</name>
</gene>
<sequence>MMEKRWTIVEALRHSRHDWLNKVQLIKGNLSLQRMDRVNEIIQQIIIEAEHEAKLTNLQAERFAELLMTYHWQARHIQLEYEVLGEPRSLHAYDHMLVTWCQTFLHMLEECSSPHVENYVTITIDLTKKDVRLFFDYRGMLHKFEAVKAWIQKHSQYEALSLYEYVIQEHELTLCATISSFHIFLNER</sequence>
<reference evidence="5 7" key="1">
    <citation type="submission" date="2016-03" db="EMBL/GenBank/DDBJ databases">
        <title>Spore heat resistance.</title>
        <authorList>
            <person name="Boekhorst J."/>
            <person name="Berendsen E.M."/>
            <person name="Wells-Bennik M.H."/>
            <person name="Kuipers O.P."/>
        </authorList>
    </citation>
    <scope>NUCLEOTIDE SEQUENCE [LARGE SCALE GENOMIC DNA]</scope>
    <source>
        <strain evidence="5 7">AF16</strain>
    </source>
</reference>
<dbReference type="EMBL" id="LUCQ01000138">
    <property type="protein sequence ID" value="OAO77088.1"/>
    <property type="molecule type" value="Genomic_DNA"/>
</dbReference>
<keyword evidence="7" id="KW-1185">Reference proteome</keyword>
<proteinExistence type="predicted"/>
<dbReference type="AlphaFoldDB" id="A0A178TTZ5"/>
<dbReference type="OrthoDB" id="2375606at2"/>
<dbReference type="EMBL" id="SBBW01000003">
    <property type="protein sequence ID" value="RWU16144.1"/>
    <property type="molecule type" value="Genomic_DNA"/>
</dbReference>
<keyword evidence="2 5" id="KW-0808">Transferase</keyword>
<evidence type="ECO:0000256" key="3">
    <source>
        <dbReference type="ARBA" id="ARBA00022777"/>
    </source>
</evidence>
<dbReference type="Gene3D" id="3.30.565.30">
    <property type="entry name" value="Sporulation initiation phosphotransferase B (SpoOB), C-terminal domain"/>
    <property type="match status" value="1"/>
</dbReference>
<evidence type="ECO:0000313" key="7">
    <source>
        <dbReference type="Proteomes" id="UP000078336"/>
    </source>
</evidence>
<evidence type="ECO:0000259" key="4">
    <source>
        <dbReference type="SMART" id="SM01317"/>
    </source>
</evidence>
<protein>
    <submittedName>
        <fullName evidence="5">Sporulation initiation phosphotransferase B (Spo0B)</fullName>
    </submittedName>
    <submittedName>
        <fullName evidence="6">Sporulation protein</fullName>
    </submittedName>
</protein>
<dbReference type="InterPro" id="IPR037100">
    <property type="entry name" value="Spo0B_C_sf"/>
</dbReference>
<dbReference type="Gene3D" id="1.10.287.130">
    <property type="match status" value="1"/>
</dbReference>
<dbReference type="SUPFAM" id="SSF55890">
    <property type="entry name" value="Sporulation response regulatory protein Spo0B"/>
    <property type="match status" value="1"/>
</dbReference>
<name>A0A178TTZ5_9BACL</name>
<evidence type="ECO:0000313" key="6">
    <source>
        <dbReference type="EMBL" id="RWU16144.1"/>
    </source>
</evidence>
<keyword evidence="1" id="KW-0597">Phosphoprotein</keyword>
<evidence type="ECO:0000256" key="1">
    <source>
        <dbReference type="ARBA" id="ARBA00022553"/>
    </source>
</evidence>
<dbReference type="InterPro" id="IPR016122">
    <property type="entry name" value="SpoOB_C"/>
</dbReference>
<dbReference type="Pfam" id="PF14689">
    <property type="entry name" value="SPOB_a"/>
    <property type="match status" value="1"/>
</dbReference>
<dbReference type="SMART" id="SM01317">
    <property type="entry name" value="SPOB_ab"/>
    <property type="match status" value="1"/>
</dbReference>
<accession>A0A178TTZ5</accession>
<feature type="domain" description="Sporulation initiation phosphotransferase B C-terminal" evidence="4">
    <location>
        <begin position="60"/>
        <end position="174"/>
    </location>
</feature>
<reference evidence="6 8" key="2">
    <citation type="submission" date="2019-01" db="EMBL/GenBank/DDBJ databases">
        <title>Anoxybacillus flavithermus in powdered infant formula.</title>
        <authorList>
            <person name="Rhee M.S."/>
            <person name="Choi I.-G."/>
            <person name="Cho T.J."/>
            <person name="Park B."/>
        </authorList>
    </citation>
    <scope>NUCLEOTIDE SEQUENCE [LARGE SCALE GENOMIC DNA]</scope>
    <source>
        <strain evidence="6 8">FHS-PPAM212</strain>
    </source>
</reference>
<dbReference type="GO" id="GO:0000155">
    <property type="term" value="F:phosphorelay sensor kinase activity"/>
    <property type="evidence" value="ECO:0007669"/>
    <property type="project" value="InterPro"/>
</dbReference>
<evidence type="ECO:0000313" key="8">
    <source>
        <dbReference type="Proteomes" id="UP000286434"/>
    </source>
</evidence>
<dbReference type="InterPro" id="IPR016120">
    <property type="entry name" value="Sig_transdc_His_kin_SpoOB"/>
</dbReference>
<evidence type="ECO:0000256" key="2">
    <source>
        <dbReference type="ARBA" id="ARBA00022679"/>
    </source>
</evidence>
<keyword evidence="3" id="KW-0418">Kinase</keyword>